<feature type="transmembrane region" description="Helical" evidence="1">
    <location>
        <begin position="48"/>
        <end position="72"/>
    </location>
</feature>
<keyword evidence="1" id="KW-0472">Membrane</keyword>
<organism evidence="2 3">
    <name type="scientific">Brachionus plicatilis</name>
    <name type="common">Marine rotifer</name>
    <name type="synonym">Brachionus muelleri</name>
    <dbReference type="NCBI Taxonomy" id="10195"/>
    <lineage>
        <taxon>Eukaryota</taxon>
        <taxon>Metazoa</taxon>
        <taxon>Spiralia</taxon>
        <taxon>Gnathifera</taxon>
        <taxon>Rotifera</taxon>
        <taxon>Eurotatoria</taxon>
        <taxon>Monogononta</taxon>
        <taxon>Pseudotrocha</taxon>
        <taxon>Ploima</taxon>
        <taxon>Brachionidae</taxon>
        <taxon>Brachionus</taxon>
    </lineage>
</organism>
<proteinExistence type="predicted"/>
<name>A0A3M7PP99_BRAPC</name>
<feature type="transmembrane region" description="Helical" evidence="1">
    <location>
        <begin position="6"/>
        <end position="27"/>
    </location>
</feature>
<gene>
    <name evidence="2" type="ORF">BpHYR1_033118</name>
</gene>
<keyword evidence="1" id="KW-1133">Transmembrane helix</keyword>
<evidence type="ECO:0000313" key="3">
    <source>
        <dbReference type="Proteomes" id="UP000276133"/>
    </source>
</evidence>
<protein>
    <submittedName>
        <fullName evidence="2">Uncharacterized protein</fullName>
    </submittedName>
</protein>
<dbReference type="EMBL" id="REGN01009685">
    <property type="protein sequence ID" value="RNA00581.1"/>
    <property type="molecule type" value="Genomic_DNA"/>
</dbReference>
<keyword evidence="1" id="KW-0812">Transmembrane</keyword>
<evidence type="ECO:0000313" key="2">
    <source>
        <dbReference type="EMBL" id="RNA00581.1"/>
    </source>
</evidence>
<dbReference type="Proteomes" id="UP000276133">
    <property type="component" value="Unassembled WGS sequence"/>
</dbReference>
<dbReference type="AlphaFoldDB" id="A0A3M7PP99"/>
<keyword evidence="3" id="KW-1185">Reference proteome</keyword>
<accession>A0A3M7PP99</accession>
<evidence type="ECO:0000256" key="1">
    <source>
        <dbReference type="SAM" id="Phobius"/>
    </source>
</evidence>
<comment type="caution">
    <text evidence="2">The sequence shown here is derived from an EMBL/GenBank/DDBJ whole genome shotgun (WGS) entry which is preliminary data.</text>
</comment>
<sequence>METNQTLLVTIAINLNVVLVYVSRFPNQFSCWAHSQRNWMHGSRNKKRLLWVIKALLGYFCESQFNLLLLLLKNGEKINSINANSGDVKL</sequence>
<reference evidence="2 3" key="1">
    <citation type="journal article" date="2018" name="Sci. Rep.">
        <title>Genomic signatures of local adaptation to the degree of environmental predictability in rotifers.</title>
        <authorList>
            <person name="Franch-Gras L."/>
            <person name="Hahn C."/>
            <person name="Garcia-Roger E.M."/>
            <person name="Carmona M.J."/>
            <person name="Serra M."/>
            <person name="Gomez A."/>
        </authorList>
    </citation>
    <scope>NUCLEOTIDE SEQUENCE [LARGE SCALE GENOMIC DNA]</scope>
    <source>
        <strain evidence="2">HYR1</strain>
    </source>
</reference>